<dbReference type="GO" id="GO:1990234">
    <property type="term" value="C:transferase complex"/>
    <property type="evidence" value="ECO:0007669"/>
    <property type="project" value="TreeGrafter"/>
</dbReference>
<dbReference type="Gene3D" id="1.10.600.10">
    <property type="entry name" value="Farnesyl Diphosphate Synthase"/>
    <property type="match status" value="1"/>
</dbReference>
<comment type="cofactor">
    <cofactor evidence="1">
        <name>Mg(2+)</name>
        <dbReference type="ChEBI" id="CHEBI:18420"/>
    </cofactor>
</comment>
<evidence type="ECO:0000256" key="1">
    <source>
        <dbReference type="ARBA" id="ARBA00001946"/>
    </source>
</evidence>
<dbReference type="GO" id="GO:0046872">
    <property type="term" value="F:metal ion binding"/>
    <property type="evidence" value="ECO:0007669"/>
    <property type="project" value="UniProtKB-KW"/>
</dbReference>
<comment type="caution">
    <text evidence="7">The sequence shown here is derived from an EMBL/GenBank/DDBJ whole genome shotgun (WGS) entry which is preliminary data.</text>
</comment>
<dbReference type="InterPro" id="IPR000092">
    <property type="entry name" value="Polyprenyl_synt"/>
</dbReference>
<dbReference type="PANTHER" id="PTHR12001">
    <property type="entry name" value="GERANYLGERANYL PYROPHOSPHATE SYNTHASE"/>
    <property type="match status" value="1"/>
</dbReference>
<dbReference type="InterPro" id="IPR033749">
    <property type="entry name" value="Polyprenyl_synt_CS"/>
</dbReference>
<sequence>MDYHEGTVVTSVATAVEHLVNGETMQMTTASEQRRSMEYYLQKTFYKTGSLIAHGCKAIALLAGQTAEVALLAYNFGRNLGMAYQLIDDVLDFTGTSSILGKGSLSDIKQNIVTAPILFAMEEFPELREVVDRGFNRNADIDLALDFLFKSSGIEKTRKLAKEHAENAVKAIESLRKRR</sequence>
<dbReference type="EMBL" id="JADCNM010000070">
    <property type="protein sequence ID" value="KAG0451273.1"/>
    <property type="molecule type" value="Genomic_DNA"/>
</dbReference>
<dbReference type="PANTHER" id="PTHR12001:SF69">
    <property type="entry name" value="ALL TRANS-POLYPRENYL-DIPHOSPHATE SYNTHASE PDSS1"/>
    <property type="match status" value="1"/>
</dbReference>
<dbReference type="Proteomes" id="UP000639772">
    <property type="component" value="Unassembled WGS sequence"/>
</dbReference>
<dbReference type="OrthoDB" id="9927103at2759"/>
<evidence type="ECO:0000313" key="8">
    <source>
        <dbReference type="Proteomes" id="UP000639772"/>
    </source>
</evidence>
<dbReference type="GO" id="GO:0006744">
    <property type="term" value="P:ubiquinone biosynthetic process"/>
    <property type="evidence" value="ECO:0007669"/>
    <property type="project" value="TreeGrafter"/>
</dbReference>
<accession>A0A835PET7</accession>
<evidence type="ECO:0000256" key="2">
    <source>
        <dbReference type="ARBA" id="ARBA00006706"/>
    </source>
</evidence>
<organism evidence="7 8">
    <name type="scientific">Vanilla planifolia</name>
    <name type="common">Vanilla</name>
    <dbReference type="NCBI Taxonomy" id="51239"/>
    <lineage>
        <taxon>Eukaryota</taxon>
        <taxon>Viridiplantae</taxon>
        <taxon>Streptophyta</taxon>
        <taxon>Embryophyta</taxon>
        <taxon>Tracheophyta</taxon>
        <taxon>Spermatophyta</taxon>
        <taxon>Magnoliopsida</taxon>
        <taxon>Liliopsida</taxon>
        <taxon>Asparagales</taxon>
        <taxon>Orchidaceae</taxon>
        <taxon>Vanilloideae</taxon>
        <taxon>Vanilleae</taxon>
        <taxon>Vanilla</taxon>
    </lineage>
</organism>
<keyword evidence="3" id="KW-0808">Transferase</keyword>
<dbReference type="Pfam" id="PF00348">
    <property type="entry name" value="polyprenyl_synt"/>
    <property type="match status" value="1"/>
</dbReference>
<evidence type="ECO:0000256" key="6">
    <source>
        <dbReference type="ARBA" id="ARBA00023229"/>
    </source>
</evidence>
<keyword evidence="5" id="KW-0460">Magnesium</keyword>
<reference evidence="7 8" key="1">
    <citation type="journal article" date="2020" name="Nat. Food">
        <title>A phased Vanilla planifolia genome enables genetic improvement of flavour and production.</title>
        <authorList>
            <person name="Hasing T."/>
            <person name="Tang H."/>
            <person name="Brym M."/>
            <person name="Khazi F."/>
            <person name="Huang T."/>
            <person name="Chambers A.H."/>
        </authorList>
    </citation>
    <scope>NUCLEOTIDE SEQUENCE [LARGE SCALE GENOMIC DNA]</scope>
    <source>
        <tissue evidence="7">Leaf</tissue>
    </source>
</reference>
<dbReference type="SUPFAM" id="SSF48576">
    <property type="entry name" value="Terpenoid synthases"/>
    <property type="match status" value="1"/>
</dbReference>
<gene>
    <name evidence="7" type="ORF">HPP92_026298</name>
</gene>
<proteinExistence type="inferred from homology"/>
<keyword evidence="4" id="KW-0479">Metal-binding</keyword>
<dbReference type="AlphaFoldDB" id="A0A835PET7"/>
<evidence type="ECO:0000313" key="7">
    <source>
        <dbReference type="EMBL" id="KAG0451273.1"/>
    </source>
</evidence>
<comment type="similarity">
    <text evidence="2">Belongs to the FPP/GGPP synthase family.</text>
</comment>
<evidence type="ECO:0000256" key="5">
    <source>
        <dbReference type="ARBA" id="ARBA00022842"/>
    </source>
</evidence>
<dbReference type="GO" id="GO:0008299">
    <property type="term" value="P:isoprenoid biosynthetic process"/>
    <property type="evidence" value="ECO:0007669"/>
    <property type="project" value="UniProtKB-KW"/>
</dbReference>
<evidence type="ECO:0000256" key="3">
    <source>
        <dbReference type="ARBA" id="ARBA00022679"/>
    </source>
</evidence>
<dbReference type="InterPro" id="IPR008949">
    <property type="entry name" value="Isoprenoid_synthase_dom_sf"/>
</dbReference>
<dbReference type="PROSITE" id="PS00444">
    <property type="entry name" value="POLYPRENYL_SYNTHASE_2"/>
    <property type="match status" value="1"/>
</dbReference>
<evidence type="ECO:0000256" key="4">
    <source>
        <dbReference type="ARBA" id="ARBA00022723"/>
    </source>
</evidence>
<protein>
    <submittedName>
        <fullName evidence="7">Uncharacterized protein</fullName>
    </submittedName>
</protein>
<dbReference type="GO" id="GO:0004659">
    <property type="term" value="F:prenyltransferase activity"/>
    <property type="evidence" value="ECO:0007669"/>
    <property type="project" value="InterPro"/>
</dbReference>
<name>A0A835PET7_VANPL</name>
<keyword evidence="6" id="KW-0414">Isoprene biosynthesis</keyword>
<dbReference type="CDD" id="cd00867">
    <property type="entry name" value="Trans_IPPS"/>
    <property type="match status" value="1"/>
</dbReference>